<dbReference type="InterPro" id="IPR043132">
    <property type="entry name" value="BCAT-like_C"/>
</dbReference>
<evidence type="ECO:0000256" key="9">
    <source>
        <dbReference type="ARBA" id="ARBA00049229"/>
    </source>
</evidence>
<dbReference type="InterPro" id="IPR043131">
    <property type="entry name" value="BCAT-like_N"/>
</dbReference>
<keyword evidence="10" id="KW-0808">Transferase</keyword>
<dbReference type="RefSeq" id="WP_418890889.1">
    <property type="nucleotide sequence ID" value="NZ_JBEUWX010000002.1"/>
</dbReference>
<dbReference type="SUPFAM" id="SSF56752">
    <property type="entry name" value="D-aminoacid aminotransferase-like PLP-dependent enzymes"/>
    <property type="match status" value="1"/>
</dbReference>
<evidence type="ECO:0000256" key="8">
    <source>
        <dbReference type="ARBA" id="ARBA00048798"/>
    </source>
</evidence>
<comment type="pathway">
    <text evidence="2">Amino-acid biosynthesis; L-isoleucine biosynthesis; L-isoleucine from 2-oxobutanoate: step 4/4.</text>
</comment>
<dbReference type="EC" id="2.6.1.42" evidence="6"/>
<dbReference type="Gene3D" id="3.30.470.10">
    <property type="match status" value="1"/>
</dbReference>
<keyword evidence="11" id="KW-1185">Reference proteome</keyword>
<evidence type="ECO:0000256" key="6">
    <source>
        <dbReference type="ARBA" id="ARBA00013053"/>
    </source>
</evidence>
<evidence type="ECO:0000313" key="10">
    <source>
        <dbReference type="EMBL" id="MFA9949782.1"/>
    </source>
</evidence>
<comment type="similarity">
    <text evidence="5">Belongs to the class-IV pyridoxal-phosphate-dependent aminotransferase family.</text>
</comment>
<evidence type="ECO:0000313" key="11">
    <source>
        <dbReference type="Proteomes" id="UP001574673"/>
    </source>
</evidence>
<protein>
    <recommendedName>
        <fullName evidence="6">branched-chain-amino-acid transaminase</fullName>
        <ecNumber evidence="6">2.6.1.42</ecNumber>
    </recommendedName>
</protein>
<evidence type="ECO:0000256" key="7">
    <source>
        <dbReference type="ARBA" id="ARBA00048212"/>
    </source>
</evidence>
<comment type="caution">
    <text evidence="10">The sequence shown here is derived from an EMBL/GenBank/DDBJ whole genome shotgun (WGS) entry which is preliminary data.</text>
</comment>
<dbReference type="PANTHER" id="PTHR42743:SF11">
    <property type="entry name" value="AMINODEOXYCHORISMATE LYASE"/>
    <property type="match status" value="1"/>
</dbReference>
<comment type="catalytic activity">
    <reaction evidence="9">
        <text>L-leucine + 2-oxoglutarate = 4-methyl-2-oxopentanoate + L-glutamate</text>
        <dbReference type="Rhea" id="RHEA:18321"/>
        <dbReference type="ChEBI" id="CHEBI:16810"/>
        <dbReference type="ChEBI" id="CHEBI:17865"/>
        <dbReference type="ChEBI" id="CHEBI:29985"/>
        <dbReference type="ChEBI" id="CHEBI:57427"/>
        <dbReference type="EC" id="2.6.1.42"/>
    </reaction>
</comment>
<reference evidence="11" key="1">
    <citation type="submission" date="2024-06" db="EMBL/GenBank/DDBJ databases">
        <title>Radixoralia hellwigii gen. nov., sp nov., isolated from a root canal in the human oral cavity.</title>
        <authorList>
            <person name="Bartsch S."/>
            <person name="Wittmer A."/>
            <person name="Schulz A.-K."/>
            <person name="Neumann-Schaal M."/>
            <person name="Wolf J."/>
            <person name="Gronow S."/>
            <person name="Tennert C."/>
            <person name="Haecker G."/>
            <person name="Cieplik F."/>
            <person name="Al-Ahmad A."/>
        </authorList>
    </citation>
    <scope>NUCLEOTIDE SEQUENCE [LARGE SCALE GENOMIC DNA]</scope>
    <source>
        <strain evidence="11">Wk13</strain>
    </source>
</reference>
<sequence>MPPLGRAAPEAPCYLNGEYLPLSQARISPLDRGFLYADGVYELIPVFARRPFRLDAHLDRLQRSLDGIRLPNPHPRAAWVEIIRSLVDTAPWDNQSLYLQITRGAGTCRDMPFPEASSPTVFLFAAPLAEPSARQREAGLKAMTVADIRWGRCDLKTLALLPNVLARQAATEAGCDEAILLRDGYLSEGASSNIFIVQNGIILAPPKDHHMLPGTTYDVVLELAAQHGVPHQIRAISEAEMRTADELWRTSSSKGVLAITTLDGHPVGRGENAGKPGPLMRRMHAWYDDFLNDEIRRNPLP</sequence>
<comment type="pathway">
    <text evidence="3">Amino-acid biosynthesis; L-valine biosynthesis; L-valine from pyruvate: step 4/4.</text>
</comment>
<evidence type="ECO:0000256" key="5">
    <source>
        <dbReference type="ARBA" id="ARBA00009320"/>
    </source>
</evidence>
<gene>
    <name evidence="10" type="ORF">ABCS64_05470</name>
</gene>
<name>A0ABV4UDZ3_9RHOO</name>
<proteinExistence type="inferred from homology"/>
<organism evidence="10 11">
    <name type="scientific">Dentiradicibacter hellwigii</name>
    <dbReference type="NCBI Taxonomy" id="3149053"/>
    <lineage>
        <taxon>Bacteria</taxon>
        <taxon>Pseudomonadati</taxon>
        <taxon>Pseudomonadota</taxon>
        <taxon>Betaproteobacteria</taxon>
        <taxon>Rhodocyclales</taxon>
        <taxon>Rhodocyclaceae</taxon>
        <taxon>Dentiradicibacter</taxon>
    </lineage>
</organism>
<dbReference type="InterPro" id="IPR036038">
    <property type="entry name" value="Aminotransferase-like"/>
</dbReference>
<dbReference type="Pfam" id="PF01063">
    <property type="entry name" value="Aminotran_4"/>
    <property type="match status" value="1"/>
</dbReference>
<dbReference type="GO" id="GO:0008483">
    <property type="term" value="F:transaminase activity"/>
    <property type="evidence" value="ECO:0007669"/>
    <property type="project" value="UniProtKB-KW"/>
</dbReference>
<comment type="function">
    <text evidence="1">Acts on leucine, isoleucine and valine.</text>
</comment>
<dbReference type="Proteomes" id="UP001574673">
    <property type="component" value="Unassembled WGS sequence"/>
</dbReference>
<dbReference type="InterPro" id="IPR001544">
    <property type="entry name" value="Aminotrans_IV"/>
</dbReference>
<evidence type="ECO:0000256" key="1">
    <source>
        <dbReference type="ARBA" id="ARBA00003109"/>
    </source>
</evidence>
<comment type="catalytic activity">
    <reaction evidence="7">
        <text>L-valine + 2-oxoglutarate = 3-methyl-2-oxobutanoate + L-glutamate</text>
        <dbReference type="Rhea" id="RHEA:24813"/>
        <dbReference type="ChEBI" id="CHEBI:11851"/>
        <dbReference type="ChEBI" id="CHEBI:16810"/>
        <dbReference type="ChEBI" id="CHEBI:29985"/>
        <dbReference type="ChEBI" id="CHEBI:57762"/>
        <dbReference type="EC" id="2.6.1.42"/>
    </reaction>
</comment>
<dbReference type="EMBL" id="JBEUWX010000002">
    <property type="protein sequence ID" value="MFA9949782.1"/>
    <property type="molecule type" value="Genomic_DNA"/>
</dbReference>
<dbReference type="CDD" id="cd01558">
    <property type="entry name" value="D-AAT_like"/>
    <property type="match status" value="1"/>
</dbReference>
<evidence type="ECO:0000256" key="4">
    <source>
        <dbReference type="ARBA" id="ARBA00005072"/>
    </source>
</evidence>
<dbReference type="InterPro" id="IPR050571">
    <property type="entry name" value="Class-IV_PLP-Dep_Aminotrnsfr"/>
</dbReference>
<evidence type="ECO:0000256" key="3">
    <source>
        <dbReference type="ARBA" id="ARBA00004931"/>
    </source>
</evidence>
<dbReference type="Gene3D" id="3.20.10.10">
    <property type="entry name" value="D-amino Acid Aminotransferase, subunit A, domain 2"/>
    <property type="match status" value="1"/>
</dbReference>
<evidence type="ECO:0000256" key="2">
    <source>
        <dbReference type="ARBA" id="ARBA00004824"/>
    </source>
</evidence>
<dbReference type="PANTHER" id="PTHR42743">
    <property type="entry name" value="AMINO-ACID AMINOTRANSFERASE"/>
    <property type="match status" value="1"/>
</dbReference>
<keyword evidence="10" id="KW-0032">Aminotransferase</keyword>
<comment type="catalytic activity">
    <reaction evidence="8">
        <text>L-isoleucine + 2-oxoglutarate = (S)-3-methyl-2-oxopentanoate + L-glutamate</text>
        <dbReference type="Rhea" id="RHEA:24801"/>
        <dbReference type="ChEBI" id="CHEBI:16810"/>
        <dbReference type="ChEBI" id="CHEBI:29985"/>
        <dbReference type="ChEBI" id="CHEBI:35146"/>
        <dbReference type="ChEBI" id="CHEBI:58045"/>
        <dbReference type="EC" id="2.6.1.42"/>
    </reaction>
</comment>
<accession>A0ABV4UDZ3</accession>
<comment type="pathway">
    <text evidence="4">Amino-acid biosynthesis; L-leucine biosynthesis; L-leucine from 3-methyl-2-oxobutanoate: step 4/4.</text>
</comment>